<name>A0A1D7XNA4_9CLOT</name>
<evidence type="ECO:0000256" key="1">
    <source>
        <dbReference type="PROSITE-ProRule" id="PRU00285"/>
    </source>
</evidence>
<dbReference type="InterPro" id="IPR008978">
    <property type="entry name" value="HSP20-like_chaperone"/>
</dbReference>
<sequence length="174" mass="20753">MFRMFPFNFWSSINIDNLGNMISSFFNDIDLSSLMNEFSNEYNEHEEENNEEPQEKEEDKAEFIRLEEYEDIYILTIELEGVDLRQTSIQYNPGVISINLNKIEKEAQHIGMFSSNYRMRKNYKKVFKNIESVDESKIMKILENGMLRICMPKKYALNKNSKIIDVKNYIENKN</sequence>
<dbReference type="OrthoDB" id="1909800at2"/>
<dbReference type="KEGG" id="ctae:BGI42_14110"/>
<dbReference type="PROSITE" id="PS01031">
    <property type="entry name" value="SHSP"/>
    <property type="match status" value="1"/>
</dbReference>
<protein>
    <submittedName>
        <fullName evidence="4">Hsp20/alpha crystallin family protein</fullName>
    </submittedName>
</protein>
<dbReference type="RefSeq" id="WP_069680919.1">
    <property type="nucleotide sequence ID" value="NZ_CP017253.2"/>
</dbReference>
<dbReference type="CDD" id="cd06464">
    <property type="entry name" value="ACD_sHsps-like"/>
    <property type="match status" value="1"/>
</dbReference>
<dbReference type="STRING" id="394958.BGI42_14110"/>
<dbReference type="SUPFAM" id="SSF49764">
    <property type="entry name" value="HSP20-like chaperones"/>
    <property type="match status" value="1"/>
</dbReference>
<evidence type="ECO:0000313" key="4">
    <source>
        <dbReference type="EMBL" id="AOR24796.1"/>
    </source>
</evidence>
<feature type="domain" description="SHSP" evidence="3">
    <location>
        <begin position="54"/>
        <end position="169"/>
    </location>
</feature>
<accession>A0A1D7XNA4</accession>
<organism evidence="4 5">
    <name type="scientific">Clostridium taeniosporum</name>
    <dbReference type="NCBI Taxonomy" id="394958"/>
    <lineage>
        <taxon>Bacteria</taxon>
        <taxon>Bacillati</taxon>
        <taxon>Bacillota</taxon>
        <taxon>Clostridia</taxon>
        <taxon>Eubacteriales</taxon>
        <taxon>Clostridiaceae</taxon>
        <taxon>Clostridium</taxon>
    </lineage>
</organism>
<evidence type="ECO:0000256" key="2">
    <source>
        <dbReference type="RuleBase" id="RU003616"/>
    </source>
</evidence>
<gene>
    <name evidence="4" type="ORF">BGI42_14110</name>
</gene>
<dbReference type="Gene3D" id="2.60.40.790">
    <property type="match status" value="1"/>
</dbReference>
<evidence type="ECO:0000259" key="3">
    <source>
        <dbReference type="PROSITE" id="PS01031"/>
    </source>
</evidence>
<evidence type="ECO:0000313" key="5">
    <source>
        <dbReference type="Proteomes" id="UP000094652"/>
    </source>
</evidence>
<dbReference type="Proteomes" id="UP000094652">
    <property type="component" value="Chromosome"/>
</dbReference>
<dbReference type="AlphaFoldDB" id="A0A1D7XNA4"/>
<dbReference type="Pfam" id="PF00011">
    <property type="entry name" value="HSP20"/>
    <property type="match status" value="1"/>
</dbReference>
<comment type="similarity">
    <text evidence="1 2">Belongs to the small heat shock protein (HSP20) family.</text>
</comment>
<dbReference type="EMBL" id="CP017253">
    <property type="protein sequence ID" value="AOR24796.1"/>
    <property type="molecule type" value="Genomic_DNA"/>
</dbReference>
<proteinExistence type="inferred from homology"/>
<keyword evidence="5" id="KW-1185">Reference proteome</keyword>
<dbReference type="InterPro" id="IPR002068">
    <property type="entry name" value="A-crystallin/Hsp20_dom"/>
</dbReference>
<reference evidence="5" key="1">
    <citation type="submission" date="2016-09" db="EMBL/GenBank/DDBJ databases">
        <title>Genomics of Clostridium taeniosporum, an organism which forms endospores with ribbon-like appendages.</title>
        <authorList>
            <person name="Walker J.R."/>
        </authorList>
    </citation>
    <scope>NUCLEOTIDE SEQUENCE [LARGE SCALE GENOMIC DNA]</scope>
    <source>
        <strain evidence="5">1/k</strain>
    </source>
</reference>